<dbReference type="EMBL" id="LT629791">
    <property type="protein sequence ID" value="SDU72774.1"/>
    <property type="molecule type" value="Genomic_DNA"/>
</dbReference>
<accession>A0A1H2KWD2</accession>
<evidence type="ECO:0000256" key="2">
    <source>
        <dbReference type="ARBA" id="ARBA00022729"/>
    </source>
</evidence>
<evidence type="ECO:0000256" key="4">
    <source>
        <dbReference type="ARBA" id="ARBA00023139"/>
    </source>
</evidence>
<reference evidence="7" key="1">
    <citation type="submission" date="2016-10" db="EMBL/GenBank/DDBJ databases">
        <authorList>
            <person name="Varghese N."/>
            <person name="Submissions S."/>
        </authorList>
    </citation>
    <scope>NUCLEOTIDE SEQUENCE [LARGE SCALE GENOMIC DNA]</scope>
    <source>
        <strain evidence="7">DSM 45079</strain>
    </source>
</reference>
<dbReference type="Proteomes" id="UP000182977">
    <property type="component" value="Chromosome I"/>
</dbReference>
<evidence type="ECO:0000256" key="1">
    <source>
        <dbReference type="ARBA" id="ARBA00022475"/>
    </source>
</evidence>
<organism evidence="6 7">
    <name type="scientific">Jiangella alkaliphila</name>
    <dbReference type="NCBI Taxonomy" id="419479"/>
    <lineage>
        <taxon>Bacteria</taxon>
        <taxon>Bacillati</taxon>
        <taxon>Actinomycetota</taxon>
        <taxon>Actinomycetes</taxon>
        <taxon>Jiangellales</taxon>
        <taxon>Jiangellaceae</taxon>
        <taxon>Jiangella</taxon>
    </lineage>
</organism>
<dbReference type="STRING" id="419479.SAMN04488563_4404"/>
<protein>
    <submittedName>
        <fullName evidence="6">Multiple sugar transport system substrate-binding protein</fullName>
    </submittedName>
</protein>
<keyword evidence="7" id="KW-1185">Reference proteome</keyword>
<keyword evidence="3" id="KW-0472">Membrane</keyword>
<dbReference type="InterPro" id="IPR050490">
    <property type="entry name" value="Bact_solute-bd_prot1"/>
</dbReference>
<dbReference type="InterPro" id="IPR006059">
    <property type="entry name" value="SBP"/>
</dbReference>
<dbReference type="SUPFAM" id="SSF53850">
    <property type="entry name" value="Periplasmic binding protein-like II"/>
    <property type="match status" value="1"/>
</dbReference>
<evidence type="ECO:0000313" key="6">
    <source>
        <dbReference type="EMBL" id="SDU72774.1"/>
    </source>
</evidence>
<sequence>MRVRGMAVGLAALLTVAACGGSDDDDTAGGGGGSAEITVWMYPVIPDQDASIEFWDQVETDFEAENEDIDLTIEQQPWEGKDEKIATAIASGQGPDLVLLTPDQTLQYQVSGGLKPLDGAVEDDRDAYLPSALDVVTFEDELYGVPIYHTSTTTAYNMAAFQAAGITEPPETWDDLLAAAPALAANGVAVMDYSGSPETTLNLTFYPLLWQAGGSVFTEDGSDVAFDGPEGLATLQFLLDLQEAGGLPADAATKTNLVDGGPLTTGGAAMTYAITLPDVVHMRAGIGEENVVVGAPLTGEEQVSFGIPGVLALTSISDEEEAAYEVASYIASPEVSAALNAGAGTFPARTDVDAPTGDDALATFSDALQYARPGEVTPTARQVMAVLSAQLQAALQGSKSPEDALADAASEARDLIARGG</sequence>
<keyword evidence="4" id="KW-0564">Palmitate</keyword>
<keyword evidence="2" id="KW-0732">Signal</keyword>
<dbReference type="PANTHER" id="PTHR43649:SF33">
    <property type="entry name" value="POLYGALACTURONAN_RHAMNOGALACTURONAN-BINDING PROTEIN YTCQ"/>
    <property type="match status" value="1"/>
</dbReference>
<proteinExistence type="predicted"/>
<keyword evidence="5" id="KW-0449">Lipoprotein</keyword>
<dbReference type="Pfam" id="PF01547">
    <property type="entry name" value="SBP_bac_1"/>
    <property type="match status" value="1"/>
</dbReference>
<keyword evidence="1" id="KW-1003">Cell membrane</keyword>
<evidence type="ECO:0000313" key="7">
    <source>
        <dbReference type="Proteomes" id="UP000182977"/>
    </source>
</evidence>
<dbReference type="AlphaFoldDB" id="A0A1H2KWD2"/>
<evidence type="ECO:0000256" key="5">
    <source>
        <dbReference type="ARBA" id="ARBA00023288"/>
    </source>
</evidence>
<name>A0A1H2KWD2_9ACTN</name>
<gene>
    <name evidence="6" type="ORF">SAMN04488563_4404</name>
</gene>
<dbReference type="PANTHER" id="PTHR43649">
    <property type="entry name" value="ARABINOSE-BINDING PROTEIN-RELATED"/>
    <property type="match status" value="1"/>
</dbReference>
<keyword evidence="6" id="KW-0813">Transport</keyword>
<dbReference type="PROSITE" id="PS51257">
    <property type="entry name" value="PROKAR_LIPOPROTEIN"/>
    <property type="match status" value="1"/>
</dbReference>
<evidence type="ECO:0000256" key="3">
    <source>
        <dbReference type="ARBA" id="ARBA00023136"/>
    </source>
</evidence>
<dbReference type="Gene3D" id="3.40.190.10">
    <property type="entry name" value="Periplasmic binding protein-like II"/>
    <property type="match status" value="1"/>
</dbReference>
<dbReference type="RefSeq" id="WP_197683247.1">
    <property type="nucleotide sequence ID" value="NZ_LBMC01000020.1"/>
</dbReference>
<keyword evidence="6" id="KW-0762">Sugar transport</keyword>